<gene>
    <name evidence="1" type="ORF">OS133_18275</name>
    <name evidence="2" type="ORF">OS134_16045</name>
</gene>
<organism evidence="1 3">
    <name type="scientific">Shewanella fidelis</name>
    <dbReference type="NCBI Taxonomy" id="173509"/>
    <lineage>
        <taxon>Bacteria</taxon>
        <taxon>Pseudomonadati</taxon>
        <taxon>Pseudomonadota</taxon>
        <taxon>Gammaproteobacteria</taxon>
        <taxon>Alteromonadales</taxon>
        <taxon>Shewanellaceae</taxon>
        <taxon>Shewanella</taxon>
    </lineage>
</organism>
<evidence type="ECO:0000313" key="2">
    <source>
        <dbReference type="EMBL" id="MDW4825582.1"/>
    </source>
</evidence>
<dbReference type="GO" id="GO:0008168">
    <property type="term" value="F:methyltransferase activity"/>
    <property type="evidence" value="ECO:0007669"/>
    <property type="project" value="UniProtKB-KW"/>
</dbReference>
<dbReference type="Proteomes" id="UP001259340">
    <property type="component" value="Unassembled WGS sequence"/>
</dbReference>
<comment type="caution">
    <text evidence="1">The sequence shown here is derived from an EMBL/GenBank/DDBJ whole genome shotgun (WGS) entry which is preliminary data.</text>
</comment>
<dbReference type="GO" id="GO:0032259">
    <property type="term" value="P:methylation"/>
    <property type="evidence" value="ECO:0007669"/>
    <property type="project" value="UniProtKB-KW"/>
</dbReference>
<reference evidence="1" key="2">
    <citation type="submission" date="2022-11" db="EMBL/GenBank/DDBJ databases">
        <title>Prophages regulate Shewanella fidelis motility and biofilm formation: implications for gut colonization dynamics in Ciona robusta.</title>
        <authorList>
            <person name="Natarajan O."/>
            <person name="Gibboney S.L."/>
            <person name="Young M.N."/>
            <person name="Lim S.J."/>
            <person name="Pluta N."/>
            <person name="Atkinson C.G.F."/>
            <person name="Leigh B.A."/>
            <person name="Liberti A."/>
            <person name="Kees E."/>
            <person name="Breitbart M."/>
            <person name="Gralnick J."/>
            <person name="Dishaw L.J."/>
        </authorList>
    </citation>
    <scope>NUCLEOTIDE SEQUENCE</scope>
    <source>
        <strain evidence="1">3313</strain>
    </source>
</reference>
<keyword evidence="1" id="KW-0808">Transferase</keyword>
<sequence length="211" mass="24052">MSNCPLCQQPKLQLFHQDKFRQYMRCENCALVSVPDEFLLSAAAEKAIYDQHENDANDLGYRKFLSRALDPVLARIDSNAKGLDFGCGPGPTISVMAAEQGIAMSNYDLYYFNQPQLLAKQYDFVTMTEVIEHVADAKALLAKLDSLLKPGALLLIMTKRVTDVVAFSRWHYKNDLTHINFYATETFEWIAEHYGWELEVLGNDVVLFTKR</sequence>
<dbReference type="SUPFAM" id="SSF53335">
    <property type="entry name" value="S-adenosyl-L-methionine-dependent methyltransferases"/>
    <property type="match status" value="1"/>
</dbReference>
<protein>
    <submittedName>
        <fullName evidence="1">Class I SAM-dependent methyltransferase</fullName>
    </submittedName>
</protein>
<reference evidence="2 4" key="1">
    <citation type="journal article" date="2022" name="bioRxiv">
        <title>Prophages regulate Shewanella fidelis 3313 motility and biofilm formation: implications for gut colonization dynamics in Ciona robusta.</title>
        <authorList>
            <person name="Natarajan O."/>
            <person name="Gibboney S.L."/>
            <person name="Young M.N."/>
            <person name="Lim S.J."/>
            <person name="Pluta N."/>
            <person name="Atkinson C.G."/>
            <person name="Leigh B.A."/>
            <person name="Liberti A."/>
            <person name="Kees E.D."/>
            <person name="Breitbart M."/>
            <person name="Gralnick J.A."/>
            <person name="Dishaw L.J."/>
        </authorList>
    </citation>
    <scope>NUCLEOTIDE SEQUENCE [LARGE SCALE GENOMIC DNA]</scope>
    <source>
        <strain evidence="2 4">JG4066</strain>
    </source>
</reference>
<dbReference type="Pfam" id="PF13489">
    <property type="entry name" value="Methyltransf_23"/>
    <property type="match status" value="1"/>
</dbReference>
<dbReference type="RefSeq" id="WP_310655669.1">
    <property type="nucleotide sequence ID" value="NZ_JAPMLA010000004.1"/>
</dbReference>
<dbReference type="InterPro" id="IPR029063">
    <property type="entry name" value="SAM-dependent_MTases_sf"/>
</dbReference>
<proteinExistence type="predicted"/>
<name>A0AAW8NUD8_9GAMM</name>
<keyword evidence="4" id="KW-1185">Reference proteome</keyword>
<dbReference type="Gene3D" id="3.40.50.150">
    <property type="entry name" value="Vaccinia Virus protein VP39"/>
    <property type="match status" value="1"/>
</dbReference>
<dbReference type="AlphaFoldDB" id="A0AAW8NUD8"/>
<dbReference type="Proteomes" id="UP001271263">
    <property type="component" value="Unassembled WGS sequence"/>
</dbReference>
<dbReference type="EMBL" id="JAPMLD010000008">
    <property type="protein sequence ID" value="MDW4825582.1"/>
    <property type="molecule type" value="Genomic_DNA"/>
</dbReference>
<evidence type="ECO:0000313" key="3">
    <source>
        <dbReference type="Proteomes" id="UP001259340"/>
    </source>
</evidence>
<evidence type="ECO:0000313" key="1">
    <source>
        <dbReference type="EMBL" id="MDR8525564.1"/>
    </source>
</evidence>
<accession>A0AAW8NUD8</accession>
<keyword evidence="1" id="KW-0489">Methyltransferase</keyword>
<dbReference type="EMBL" id="JAPMLE010000001">
    <property type="protein sequence ID" value="MDR8525564.1"/>
    <property type="molecule type" value="Genomic_DNA"/>
</dbReference>
<evidence type="ECO:0000313" key="4">
    <source>
        <dbReference type="Proteomes" id="UP001271263"/>
    </source>
</evidence>